<name>A0A5J9T2L1_9POAL</name>
<evidence type="ECO:0000256" key="1">
    <source>
        <dbReference type="SAM" id="MobiDB-lite"/>
    </source>
</evidence>
<protein>
    <recommendedName>
        <fullName evidence="4">FBD domain-containing protein</fullName>
    </recommendedName>
</protein>
<organism evidence="2 3">
    <name type="scientific">Eragrostis curvula</name>
    <name type="common">weeping love grass</name>
    <dbReference type="NCBI Taxonomy" id="38414"/>
    <lineage>
        <taxon>Eukaryota</taxon>
        <taxon>Viridiplantae</taxon>
        <taxon>Streptophyta</taxon>
        <taxon>Embryophyta</taxon>
        <taxon>Tracheophyta</taxon>
        <taxon>Spermatophyta</taxon>
        <taxon>Magnoliopsida</taxon>
        <taxon>Liliopsida</taxon>
        <taxon>Poales</taxon>
        <taxon>Poaceae</taxon>
        <taxon>PACMAD clade</taxon>
        <taxon>Chloridoideae</taxon>
        <taxon>Eragrostideae</taxon>
        <taxon>Eragrostidinae</taxon>
        <taxon>Eragrostis</taxon>
    </lineage>
</organism>
<proteinExistence type="predicted"/>
<dbReference type="OrthoDB" id="681413at2759"/>
<sequence length="390" mass="43655">MEKLPLLEEAELFGPNYAKFLTGIAGVAKLQFYCGVILPTEVDVLEQLPFLFENLRSLVVQVNFCTMSHISSMFCLLRSAPVLEELDVLGSSDGTQEIEANIEFLNAQCVGHMFTKLHTVHMKNIKYHSNEMHFMEFVLSKVKALQLLSISPCAPYEKKDAVNEVKEYPRASPDAHVIFMRRGSVYANDMTVGGERVREDNRLASTGQRPCTSTKNSEVTGRDEARPQRRHRLNFESVAQVEQLRGEVLKLKNLRDHGLADMLRQNSDVLVTTIKESREFKEYVNSAIQLIREQCNVSRSKISQLCGHSTAPSSDHPVTLEPGTTARMNTVISGAESSRGVLQKIKSSDVLLMLSPNLQKTICSRSFMILVHFSFVSAAAIQFACSQSHD</sequence>
<feature type="compositionally biased region" description="Polar residues" evidence="1">
    <location>
        <begin position="203"/>
        <end position="219"/>
    </location>
</feature>
<dbReference type="Gramene" id="TVU05616">
    <property type="protein sequence ID" value="TVU05616"/>
    <property type="gene ID" value="EJB05_48785"/>
</dbReference>
<keyword evidence="3" id="KW-1185">Reference proteome</keyword>
<accession>A0A5J9T2L1</accession>
<comment type="caution">
    <text evidence="2">The sequence shown here is derived from an EMBL/GenBank/DDBJ whole genome shotgun (WGS) entry which is preliminary data.</text>
</comment>
<reference evidence="2 3" key="1">
    <citation type="journal article" date="2019" name="Sci. Rep.">
        <title>A high-quality genome of Eragrostis curvula grass provides insights into Poaceae evolution and supports new strategies to enhance forage quality.</title>
        <authorList>
            <person name="Carballo J."/>
            <person name="Santos B.A.C.M."/>
            <person name="Zappacosta D."/>
            <person name="Garbus I."/>
            <person name="Selva J.P."/>
            <person name="Gallo C.A."/>
            <person name="Diaz A."/>
            <person name="Albertini E."/>
            <person name="Caccamo M."/>
            <person name="Echenique V."/>
        </authorList>
    </citation>
    <scope>NUCLEOTIDE SEQUENCE [LARGE SCALE GENOMIC DNA]</scope>
    <source>
        <strain evidence="3">cv. Victoria</strain>
        <tissue evidence="2">Leaf</tissue>
    </source>
</reference>
<gene>
    <name evidence="2" type="ORF">EJB05_48785</name>
</gene>
<evidence type="ECO:0000313" key="2">
    <source>
        <dbReference type="EMBL" id="TVU05616.1"/>
    </source>
</evidence>
<evidence type="ECO:0000313" key="3">
    <source>
        <dbReference type="Proteomes" id="UP000324897"/>
    </source>
</evidence>
<dbReference type="EMBL" id="RWGY01000051">
    <property type="protein sequence ID" value="TVU05616.1"/>
    <property type="molecule type" value="Genomic_DNA"/>
</dbReference>
<feature type="region of interest" description="Disordered" evidence="1">
    <location>
        <begin position="203"/>
        <end position="227"/>
    </location>
</feature>
<dbReference type="Proteomes" id="UP000324897">
    <property type="component" value="Unassembled WGS sequence"/>
</dbReference>
<evidence type="ECO:0008006" key="4">
    <source>
        <dbReference type="Google" id="ProtNLM"/>
    </source>
</evidence>
<dbReference type="AlphaFoldDB" id="A0A5J9T2L1"/>